<name>A0A7R9J7P3_TIMCA</name>
<dbReference type="Gene3D" id="1.25.10.10">
    <property type="entry name" value="Leucine-rich Repeat Variant"/>
    <property type="match status" value="1"/>
</dbReference>
<accession>A0A7R9J7P3</accession>
<dbReference type="GO" id="GO:0030014">
    <property type="term" value="C:CCR4-NOT complex"/>
    <property type="evidence" value="ECO:0007669"/>
    <property type="project" value="InterPro"/>
</dbReference>
<evidence type="ECO:0000256" key="3">
    <source>
        <dbReference type="ARBA" id="ARBA00030283"/>
    </source>
</evidence>
<dbReference type="InterPro" id="IPR011989">
    <property type="entry name" value="ARM-like"/>
</dbReference>
<gene>
    <name evidence="4" type="ORF">TCMB3V08_LOCUS6846</name>
</gene>
<reference evidence="4" key="1">
    <citation type="submission" date="2020-11" db="EMBL/GenBank/DDBJ databases">
        <authorList>
            <person name="Tran Van P."/>
        </authorList>
    </citation>
    <scope>NUCLEOTIDE SEQUENCE</scope>
</reference>
<comment type="subcellular location">
    <subcellularLocation>
        <location evidence="1">Cytoplasm</location>
        <location evidence="1">P-body</location>
    </subcellularLocation>
</comment>
<sequence length="171" mass="19393">MVGRWYCLWPKDPSARLLKHVVRCYLRLSDNPRSNVYLHLFGGRVKNYFLKTTLSSLDRDLNRHLPVIGSLVYDETGALDHVATKAGNNDLLMAGRRAEVYRAREALRQCLPDQLRDSTFSTCLQDDKSTKHWLSQLLKNLETGQVTVGDPRSVGISPLTPQTHMSIVSND</sequence>
<proteinExistence type="predicted"/>
<protein>
    <recommendedName>
        <fullName evidence="2">CCR4-NOT transcription complex subunit 9</fullName>
    </recommendedName>
    <alternativeName>
        <fullName evidence="3">Cell differentiation protein RQCD1 homolog</fullName>
    </alternativeName>
</protein>
<dbReference type="Pfam" id="PF04078">
    <property type="entry name" value="Rcd1"/>
    <property type="match status" value="1"/>
</dbReference>
<dbReference type="GO" id="GO:0000932">
    <property type="term" value="C:P-body"/>
    <property type="evidence" value="ECO:0007669"/>
    <property type="project" value="UniProtKB-SubCell"/>
</dbReference>
<dbReference type="AlphaFoldDB" id="A0A7R9J7P3"/>
<dbReference type="PANTHER" id="PTHR12262">
    <property type="entry name" value="CCR4-NOT TRANSCRIPTION COMPLEX SUBUNIT 9"/>
    <property type="match status" value="1"/>
</dbReference>
<dbReference type="GO" id="GO:0006402">
    <property type="term" value="P:mRNA catabolic process"/>
    <property type="evidence" value="ECO:0007669"/>
    <property type="project" value="InterPro"/>
</dbReference>
<evidence type="ECO:0000256" key="1">
    <source>
        <dbReference type="ARBA" id="ARBA00004201"/>
    </source>
</evidence>
<dbReference type="InterPro" id="IPR007216">
    <property type="entry name" value="CNOT9"/>
</dbReference>
<dbReference type="EMBL" id="OE182196">
    <property type="protein sequence ID" value="CAD7574226.1"/>
    <property type="molecule type" value="Genomic_DNA"/>
</dbReference>
<evidence type="ECO:0000256" key="2">
    <source>
        <dbReference type="ARBA" id="ARBA00014171"/>
    </source>
</evidence>
<organism evidence="4">
    <name type="scientific">Timema californicum</name>
    <name type="common">California timema</name>
    <name type="synonym">Walking stick</name>
    <dbReference type="NCBI Taxonomy" id="61474"/>
    <lineage>
        <taxon>Eukaryota</taxon>
        <taxon>Metazoa</taxon>
        <taxon>Ecdysozoa</taxon>
        <taxon>Arthropoda</taxon>
        <taxon>Hexapoda</taxon>
        <taxon>Insecta</taxon>
        <taxon>Pterygota</taxon>
        <taxon>Neoptera</taxon>
        <taxon>Polyneoptera</taxon>
        <taxon>Phasmatodea</taxon>
        <taxon>Timematodea</taxon>
        <taxon>Timematoidea</taxon>
        <taxon>Timematidae</taxon>
        <taxon>Timema</taxon>
    </lineage>
</organism>
<evidence type="ECO:0000313" key="4">
    <source>
        <dbReference type="EMBL" id="CAD7574226.1"/>
    </source>
</evidence>